<dbReference type="PANTHER" id="PTHR37017:SF11">
    <property type="entry name" value="ESTERASE_LIPASE_THIOESTERASE DOMAIN-CONTAINING PROTEIN"/>
    <property type="match status" value="1"/>
</dbReference>
<dbReference type="Proteomes" id="UP000318578">
    <property type="component" value="Unassembled WGS sequence"/>
</dbReference>
<dbReference type="GO" id="GO:0016787">
    <property type="term" value="F:hydrolase activity"/>
    <property type="evidence" value="ECO:0007669"/>
    <property type="project" value="UniProtKB-KW"/>
</dbReference>
<dbReference type="InterPro" id="IPR029058">
    <property type="entry name" value="AB_hydrolase_fold"/>
</dbReference>
<comment type="caution">
    <text evidence="2">The sequence shown here is derived from an EMBL/GenBank/DDBJ whole genome shotgun (WGS) entry which is preliminary data.</text>
</comment>
<dbReference type="Gene3D" id="3.40.50.1820">
    <property type="entry name" value="alpha/beta hydrolase"/>
    <property type="match status" value="1"/>
</dbReference>
<dbReference type="InterPro" id="IPR052897">
    <property type="entry name" value="Sec-Metab_Biosynth_Hydrolase"/>
</dbReference>
<accession>A0A557ZWD5</accession>
<dbReference type="InterPro" id="IPR000073">
    <property type="entry name" value="AB_hydrolase_1"/>
</dbReference>
<reference evidence="2 3" key="1">
    <citation type="submission" date="2019-07" db="EMBL/GenBank/DDBJ databases">
        <title>New species of Amycolatopsis and Streptomyces.</title>
        <authorList>
            <person name="Duangmal K."/>
            <person name="Teo W.F.A."/>
            <person name="Lipun K."/>
        </authorList>
    </citation>
    <scope>NUCLEOTIDE SEQUENCE [LARGE SCALE GENOMIC DNA]</scope>
    <source>
        <strain evidence="2 3">JCM 30562</strain>
    </source>
</reference>
<dbReference type="RefSeq" id="WP_144644544.1">
    <property type="nucleotide sequence ID" value="NZ_BNAX01000036.1"/>
</dbReference>
<keyword evidence="3" id="KW-1185">Reference proteome</keyword>
<organism evidence="2 3">
    <name type="scientific">Amycolatopsis acidiphila</name>
    <dbReference type="NCBI Taxonomy" id="715473"/>
    <lineage>
        <taxon>Bacteria</taxon>
        <taxon>Bacillati</taxon>
        <taxon>Actinomycetota</taxon>
        <taxon>Actinomycetes</taxon>
        <taxon>Pseudonocardiales</taxon>
        <taxon>Pseudonocardiaceae</taxon>
        <taxon>Amycolatopsis</taxon>
    </lineage>
</organism>
<dbReference type="OrthoDB" id="9773549at2"/>
<gene>
    <name evidence="2" type="ORF">FNH06_34755</name>
</gene>
<dbReference type="EMBL" id="VJZA01000103">
    <property type="protein sequence ID" value="TVT16326.1"/>
    <property type="molecule type" value="Genomic_DNA"/>
</dbReference>
<feature type="domain" description="AB hydrolase-1" evidence="1">
    <location>
        <begin position="4"/>
        <end position="231"/>
    </location>
</feature>
<dbReference type="SUPFAM" id="SSF53474">
    <property type="entry name" value="alpha/beta-Hydrolases"/>
    <property type="match status" value="1"/>
</dbReference>
<evidence type="ECO:0000259" key="1">
    <source>
        <dbReference type="Pfam" id="PF12697"/>
    </source>
</evidence>
<dbReference type="AlphaFoldDB" id="A0A557ZWD5"/>
<evidence type="ECO:0000313" key="3">
    <source>
        <dbReference type="Proteomes" id="UP000318578"/>
    </source>
</evidence>
<dbReference type="Pfam" id="PF12697">
    <property type="entry name" value="Abhydrolase_6"/>
    <property type="match status" value="1"/>
</dbReference>
<keyword evidence="2" id="KW-0378">Hydrolase</keyword>
<evidence type="ECO:0000313" key="2">
    <source>
        <dbReference type="EMBL" id="TVT16326.1"/>
    </source>
</evidence>
<protein>
    <submittedName>
        <fullName evidence="2">Alpha/beta hydrolase</fullName>
    </submittedName>
</protein>
<name>A0A557ZWD5_9PSEU</name>
<dbReference type="PANTHER" id="PTHR37017">
    <property type="entry name" value="AB HYDROLASE-1 DOMAIN-CONTAINING PROTEIN-RELATED"/>
    <property type="match status" value="1"/>
</dbReference>
<sequence length="237" mass="25200">MTTFVLVPGAWLGGWAWAGTAEALRAQGHDPRPLTLTGLDGTPAPEADLATHIKDIVAFAEQQDLREFALVGHSYGGIPVTGAAARLGDRLAHVVYVDSAPLTEGMRMLDLMPPEAAEQLRSQITDGLLPMPPFEVLAQSSSLAGLTEDHRELMRTRAVPHPFDSYEQPLPGPAELAPHVGRAIVACHDFSTMLDAGVPALASVNRPPWRRVDLATGHWPMFSEPAALAAALATATA</sequence>
<proteinExistence type="predicted"/>